<keyword evidence="8" id="KW-0677">Repeat</keyword>
<dbReference type="InterPro" id="IPR002110">
    <property type="entry name" value="Ankyrin_rpt"/>
</dbReference>
<organism evidence="20 21">
    <name type="scientific">Magallana gigas</name>
    <name type="common">Pacific oyster</name>
    <name type="synonym">Crassostrea gigas</name>
    <dbReference type="NCBI Taxonomy" id="29159"/>
    <lineage>
        <taxon>Eukaryota</taxon>
        <taxon>Metazoa</taxon>
        <taxon>Spiralia</taxon>
        <taxon>Lophotrochozoa</taxon>
        <taxon>Mollusca</taxon>
        <taxon>Bivalvia</taxon>
        <taxon>Autobranchia</taxon>
        <taxon>Pteriomorphia</taxon>
        <taxon>Ostreida</taxon>
        <taxon>Ostreoidea</taxon>
        <taxon>Ostreidae</taxon>
        <taxon>Magallana</taxon>
    </lineage>
</organism>
<evidence type="ECO:0000259" key="18">
    <source>
        <dbReference type="PROSITE" id="PS50135"/>
    </source>
</evidence>
<evidence type="ECO:0000259" key="17">
    <source>
        <dbReference type="PROSITE" id="PS50089"/>
    </source>
</evidence>
<keyword evidence="12" id="KW-0914">Notch signaling pathway</keyword>
<dbReference type="AlphaFoldDB" id="A0A8W8K3W5"/>
<dbReference type="PROSITE" id="PS50089">
    <property type="entry name" value="ZF_RING_2"/>
    <property type="match status" value="1"/>
</dbReference>
<keyword evidence="7" id="KW-0479">Metal-binding</keyword>
<protein>
    <recommendedName>
        <fullName evidence="4">RING-type E3 ubiquitin transferase</fullName>
        <ecNumber evidence="4">2.3.2.27</ecNumber>
    </recommendedName>
</protein>
<dbReference type="InterPro" id="IPR040847">
    <property type="entry name" value="SH3_15"/>
</dbReference>
<comment type="pathway">
    <text evidence="3">Protein modification; protein ubiquitination.</text>
</comment>
<dbReference type="GO" id="GO:0007219">
    <property type="term" value="P:Notch signaling pathway"/>
    <property type="evidence" value="ECO:0007669"/>
    <property type="project" value="UniProtKB-KW"/>
</dbReference>
<keyword evidence="5" id="KW-0963">Cytoplasm</keyword>
<evidence type="ECO:0000256" key="7">
    <source>
        <dbReference type="ARBA" id="ARBA00022723"/>
    </source>
</evidence>
<evidence type="ECO:0000256" key="16">
    <source>
        <dbReference type="SAM" id="MobiDB-lite"/>
    </source>
</evidence>
<dbReference type="GO" id="GO:0016567">
    <property type="term" value="P:protein ubiquitination"/>
    <property type="evidence" value="ECO:0007669"/>
    <property type="project" value="InterPro"/>
</dbReference>
<dbReference type="Pfam" id="PF18346">
    <property type="entry name" value="SH3_15"/>
    <property type="match status" value="2"/>
</dbReference>
<dbReference type="InterPro" id="IPR043145">
    <property type="entry name" value="Znf_ZZ_sf"/>
</dbReference>
<dbReference type="GO" id="GO:0005737">
    <property type="term" value="C:cytoplasm"/>
    <property type="evidence" value="ECO:0007669"/>
    <property type="project" value="UniProtKB-SubCell"/>
</dbReference>
<dbReference type="Gene3D" id="2.30.30.40">
    <property type="entry name" value="SH3 Domains"/>
    <property type="match status" value="2"/>
</dbReference>
<comment type="catalytic activity">
    <reaction evidence="1">
        <text>S-ubiquitinyl-[E2 ubiquitin-conjugating enzyme]-L-cysteine + [acceptor protein]-L-lysine = [E2 ubiquitin-conjugating enzyme]-L-cysteine + N(6)-ubiquitinyl-[acceptor protein]-L-lysine.</text>
        <dbReference type="EC" id="2.3.2.27"/>
    </reaction>
</comment>
<dbReference type="InterPro" id="IPR036770">
    <property type="entry name" value="Ankyrin_rpt-contain_sf"/>
</dbReference>
<dbReference type="PROSITE" id="PS50135">
    <property type="entry name" value="ZF_ZZ_2"/>
    <property type="match status" value="1"/>
</dbReference>
<feature type="repeat" description="ANK" evidence="14">
    <location>
        <begin position="553"/>
        <end position="585"/>
    </location>
</feature>
<dbReference type="SUPFAM" id="SSF57850">
    <property type="entry name" value="RING/U-box"/>
    <property type="match status" value="1"/>
</dbReference>
<dbReference type="EC" id="2.3.2.27" evidence="4"/>
<evidence type="ECO:0000313" key="21">
    <source>
        <dbReference type="Proteomes" id="UP000005408"/>
    </source>
</evidence>
<evidence type="ECO:0000256" key="12">
    <source>
        <dbReference type="ARBA" id="ARBA00022976"/>
    </source>
</evidence>
<feature type="repeat" description="ANK" evidence="14">
    <location>
        <begin position="655"/>
        <end position="688"/>
    </location>
</feature>
<keyword evidence="10" id="KW-0833">Ubl conjugation pathway</keyword>
<dbReference type="Gene3D" id="3.30.40.10">
    <property type="entry name" value="Zinc/RING finger domain, C3HC4 (zinc finger)"/>
    <property type="match status" value="1"/>
</dbReference>
<comment type="subcellular location">
    <subcellularLocation>
        <location evidence="2">Cytoplasm</location>
    </subcellularLocation>
</comment>
<reference evidence="20" key="1">
    <citation type="submission" date="2022-08" db="UniProtKB">
        <authorList>
            <consortium name="EnsemblMetazoa"/>
        </authorList>
    </citation>
    <scope>IDENTIFICATION</scope>
    <source>
        <strain evidence="20">05x7-T-G4-1.051#20</strain>
    </source>
</reference>
<dbReference type="Gene3D" id="3.30.60.90">
    <property type="match status" value="1"/>
</dbReference>
<accession>A0A8W8K3W5</accession>
<sequence>MFEIVSNEQLFITKHTEQKLLSDLFCLMAAGLRVVRGPDWTLGDSDGGEGHLGTVVDVREKDGMVGVAWDVGNTTTCRIGKDQKYDLRVFDNATIGILFRDKKCSECRAEPIYGMCWNCTSCGDVCICSVCYFRDKHSADHSFIRYTTPNSEGVEVKKRFSSMSLRSLGMYPGAMVTRRKPDWEYGDQDGGDGTVGTVRDIRSFKKDMSHRNAVAVTWPSGKSYVYRVGYNGKMDLVCKEVARGFEYYREHLPVLDSSMIQDLPKMASTTRVKIGDEVCITLSVRELREAQQNFGGYQDEMESVIGKRGVIDGFTDSGGILVKYQENRWVFNPRALSKIWHATVGETVRVKDEQQKVEALQKGHGEWNPKMAKVLGKVGRIARITPKKDVVVSFGRKHWVFNIACLRPCPGAEVDQIEEEDDLSLSIAHAGLTNGLGLLLEQLRILAAAQSTKFSPEKFLKLASDGNDKLVLQMVKGEPNLCNMRIKGTTALIVAAFEGRDDVVNVLLSNGAKPNLTDDNGNTALLASVSADKVSIVRILLQTGCDVNAANKDRRTAIHVAAKAGFEEAAKLLLANNCSVNVKDAAENTPLHEAIENSQDAIIVLLADAKGIDFRIVNKLGFNALIFAALKGNKTAANKVTAKCPELTDEPDSKSNNTALHVAALNNRTEIATILLVQGRADTEKTNKDGRTPLHLACIEAYYDMVKILLDHNSRVSPADNDGNTPMHCALGGSRSQPLILILMGHRVQTKTERVKIACMLLEFGAKLDQRNRKGQQAIDLAETDVKSAVQQHANDVSQRRNRSQGRQRPSSGRQEREMFKQEMVVPCFVCFRQTGSVTTAPCGHRCLCPNCSFQVEECPVCLQTIERRLDPQGKDVQILKLDDLCKVQ</sequence>
<evidence type="ECO:0000259" key="19">
    <source>
        <dbReference type="PROSITE" id="PS51416"/>
    </source>
</evidence>
<dbReference type="Gene3D" id="1.25.40.20">
    <property type="entry name" value="Ankyrin repeat-containing domain"/>
    <property type="match status" value="3"/>
</dbReference>
<dbReference type="PROSITE" id="PS50088">
    <property type="entry name" value="ANK_REPEAT"/>
    <property type="match status" value="5"/>
</dbReference>
<dbReference type="InterPro" id="IPR013083">
    <property type="entry name" value="Znf_RING/FYVE/PHD"/>
</dbReference>
<feature type="repeat" description="ANK" evidence="14">
    <location>
        <begin position="487"/>
        <end position="519"/>
    </location>
</feature>
<evidence type="ECO:0000256" key="2">
    <source>
        <dbReference type="ARBA" id="ARBA00004496"/>
    </source>
</evidence>
<feature type="domain" description="RING-type" evidence="17">
    <location>
        <begin position="828"/>
        <end position="862"/>
    </location>
</feature>
<feature type="domain" description="ZZ-type" evidence="18">
    <location>
        <begin position="99"/>
        <end position="151"/>
    </location>
</feature>
<keyword evidence="13 14" id="KW-0040">ANK repeat</keyword>
<keyword evidence="9 15" id="KW-0863">Zinc-finger</keyword>
<dbReference type="Pfam" id="PF12796">
    <property type="entry name" value="Ank_2"/>
    <property type="match status" value="3"/>
</dbReference>
<feature type="repeat" description="ANK" evidence="14">
    <location>
        <begin position="520"/>
        <end position="552"/>
    </location>
</feature>
<dbReference type="PROSITE" id="PS01357">
    <property type="entry name" value="ZF_ZZ_1"/>
    <property type="match status" value="1"/>
</dbReference>
<evidence type="ECO:0000313" key="20">
    <source>
        <dbReference type="EnsemblMetazoa" id="G21999.1:cds"/>
    </source>
</evidence>
<dbReference type="FunFam" id="2.30.30.40:FF:000078">
    <property type="entry name" value="Putative e3 ubiquitin-protein ligase mib2"/>
    <property type="match status" value="1"/>
</dbReference>
<evidence type="ECO:0000256" key="6">
    <source>
        <dbReference type="ARBA" id="ARBA00022679"/>
    </source>
</evidence>
<evidence type="ECO:0000256" key="13">
    <source>
        <dbReference type="ARBA" id="ARBA00023043"/>
    </source>
</evidence>
<evidence type="ECO:0000256" key="14">
    <source>
        <dbReference type="PROSITE-ProRule" id="PRU00023"/>
    </source>
</evidence>
<keyword evidence="6" id="KW-0808">Transferase</keyword>
<evidence type="ECO:0000256" key="1">
    <source>
        <dbReference type="ARBA" id="ARBA00000900"/>
    </source>
</evidence>
<dbReference type="InterPro" id="IPR001841">
    <property type="entry name" value="Znf_RING"/>
</dbReference>
<dbReference type="InterPro" id="IPR000433">
    <property type="entry name" value="Znf_ZZ"/>
</dbReference>
<evidence type="ECO:0000256" key="4">
    <source>
        <dbReference type="ARBA" id="ARBA00012483"/>
    </source>
</evidence>
<name>A0A8W8K3W5_MAGGI</name>
<keyword evidence="11" id="KW-0862">Zinc</keyword>
<evidence type="ECO:0000256" key="8">
    <source>
        <dbReference type="ARBA" id="ARBA00022737"/>
    </source>
</evidence>
<evidence type="ECO:0000256" key="3">
    <source>
        <dbReference type="ARBA" id="ARBA00004906"/>
    </source>
</evidence>
<dbReference type="SUPFAM" id="SSF159034">
    <property type="entry name" value="Mib/herc2 domain-like"/>
    <property type="match status" value="2"/>
</dbReference>
<dbReference type="PANTHER" id="PTHR24202">
    <property type="entry name" value="E3 UBIQUITIN-PROTEIN LIGASE MIB2"/>
    <property type="match status" value="1"/>
</dbReference>
<dbReference type="SMART" id="SM00248">
    <property type="entry name" value="ANK"/>
    <property type="match status" value="8"/>
</dbReference>
<dbReference type="EnsemblMetazoa" id="G21999.1">
    <property type="protein sequence ID" value="G21999.1:cds"/>
    <property type="gene ID" value="G21999"/>
</dbReference>
<evidence type="ECO:0000256" key="9">
    <source>
        <dbReference type="ARBA" id="ARBA00022771"/>
    </source>
</evidence>
<dbReference type="SUPFAM" id="SSF48403">
    <property type="entry name" value="Ankyrin repeat"/>
    <property type="match status" value="1"/>
</dbReference>
<dbReference type="InterPro" id="IPR010606">
    <property type="entry name" value="Mib_Herc2"/>
</dbReference>
<feature type="region of interest" description="Disordered" evidence="16">
    <location>
        <begin position="790"/>
        <end position="817"/>
    </location>
</feature>
<feature type="repeat" description="ANK" evidence="14">
    <location>
        <begin position="689"/>
        <end position="721"/>
    </location>
</feature>
<dbReference type="PROSITE" id="PS51416">
    <property type="entry name" value="MIB_HERC2"/>
    <property type="match status" value="2"/>
</dbReference>
<proteinExistence type="predicted"/>
<dbReference type="PANTHER" id="PTHR24202:SF4">
    <property type="entry name" value="E3 UBIQUITIN-PROTEIN LIGASE MIB2-RELATED"/>
    <property type="match status" value="1"/>
</dbReference>
<evidence type="ECO:0000256" key="11">
    <source>
        <dbReference type="ARBA" id="ARBA00022833"/>
    </source>
</evidence>
<dbReference type="InterPro" id="IPR037252">
    <property type="entry name" value="Mib_Herc2_sf"/>
</dbReference>
<dbReference type="GO" id="GO:0008270">
    <property type="term" value="F:zinc ion binding"/>
    <property type="evidence" value="ECO:0007669"/>
    <property type="project" value="UniProtKB-KW"/>
</dbReference>
<evidence type="ECO:0000256" key="5">
    <source>
        <dbReference type="ARBA" id="ARBA00022490"/>
    </source>
</evidence>
<evidence type="ECO:0000256" key="10">
    <source>
        <dbReference type="ARBA" id="ARBA00022786"/>
    </source>
</evidence>
<dbReference type="Pfam" id="PF06701">
    <property type="entry name" value="MIB_HERC2"/>
    <property type="match status" value="2"/>
</dbReference>
<dbReference type="Pfam" id="PF13920">
    <property type="entry name" value="zf-C3HC4_3"/>
    <property type="match status" value="1"/>
</dbReference>
<dbReference type="Pfam" id="PF00023">
    <property type="entry name" value="Ank"/>
    <property type="match status" value="1"/>
</dbReference>
<evidence type="ECO:0000256" key="15">
    <source>
        <dbReference type="PROSITE-ProRule" id="PRU00228"/>
    </source>
</evidence>
<feature type="domain" description="MIB/HERC2" evidence="19">
    <location>
        <begin position="163"/>
        <end position="242"/>
    </location>
</feature>
<keyword evidence="21" id="KW-1185">Reference proteome</keyword>
<dbReference type="Proteomes" id="UP000005408">
    <property type="component" value="Unassembled WGS sequence"/>
</dbReference>
<dbReference type="GO" id="GO:0061630">
    <property type="term" value="F:ubiquitin protein ligase activity"/>
    <property type="evidence" value="ECO:0007669"/>
    <property type="project" value="UniProtKB-EC"/>
</dbReference>
<feature type="domain" description="MIB/HERC2" evidence="19">
    <location>
        <begin position="22"/>
        <end position="93"/>
    </location>
</feature>
<dbReference type="PROSITE" id="PS50297">
    <property type="entry name" value="ANK_REP_REGION"/>
    <property type="match status" value="5"/>
</dbReference>